<dbReference type="EMBL" id="BSXS01009789">
    <property type="protein sequence ID" value="GME96552.1"/>
    <property type="molecule type" value="Genomic_DNA"/>
</dbReference>
<evidence type="ECO:0000313" key="1">
    <source>
        <dbReference type="EMBL" id="GME96552.1"/>
    </source>
</evidence>
<proteinExistence type="predicted"/>
<reference evidence="1" key="1">
    <citation type="submission" date="2023-04" db="EMBL/GenBank/DDBJ databases">
        <title>Ambrosiozyma monospora NBRC 10751.</title>
        <authorList>
            <person name="Ichikawa N."/>
            <person name="Sato H."/>
            <person name="Tonouchi N."/>
        </authorList>
    </citation>
    <scope>NUCLEOTIDE SEQUENCE</scope>
    <source>
        <strain evidence="1">NBRC 10751</strain>
    </source>
</reference>
<protein>
    <submittedName>
        <fullName evidence="1">Unnamed protein product</fullName>
    </submittedName>
</protein>
<evidence type="ECO:0000313" key="2">
    <source>
        <dbReference type="Proteomes" id="UP001165064"/>
    </source>
</evidence>
<gene>
    <name evidence="1" type="ORF">Amon02_001001700</name>
</gene>
<organism evidence="1 2">
    <name type="scientific">Ambrosiozyma monospora</name>
    <name type="common">Yeast</name>
    <name type="synonym">Endomycopsis monosporus</name>
    <dbReference type="NCBI Taxonomy" id="43982"/>
    <lineage>
        <taxon>Eukaryota</taxon>
        <taxon>Fungi</taxon>
        <taxon>Dikarya</taxon>
        <taxon>Ascomycota</taxon>
        <taxon>Saccharomycotina</taxon>
        <taxon>Pichiomycetes</taxon>
        <taxon>Pichiales</taxon>
        <taxon>Pichiaceae</taxon>
        <taxon>Ambrosiozyma</taxon>
    </lineage>
</organism>
<sequence length="121" mass="13856">MLLVVSPGIDSETGLRLGSVSDLNSGNYCAGKEIHFVLTAIKLTRITISTMSEQQEQKPVEEKKKTIKTLEEDDEFEDFPEDDWSENQTLGSKQDHLWDESWEDHDDDNDDFTKRLTYVAS</sequence>
<comment type="caution">
    <text evidence="1">The sequence shown here is derived from an EMBL/GenBank/DDBJ whole genome shotgun (WGS) entry which is preliminary data.</text>
</comment>
<name>A0ACB5TWK2_AMBMO</name>
<keyword evidence="2" id="KW-1185">Reference proteome</keyword>
<accession>A0ACB5TWK2</accession>
<dbReference type="Proteomes" id="UP001165064">
    <property type="component" value="Unassembled WGS sequence"/>
</dbReference>